<dbReference type="Gene3D" id="2.60.120.10">
    <property type="entry name" value="Jelly Rolls"/>
    <property type="match status" value="1"/>
</dbReference>
<dbReference type="AlphaFoldDB" id="A0A2P7S7D2"/>
<dbReference type="Proteomes" id="UP000241229">
    <property type="component" value="Unassembled WGS sequence"/>
</dbReference>
<evidence type="ECO:0000259" key="1">
    <source>
        <dbReference type="Pfam" id="PF07883"/>
    </source>
</evidence>
<dbReference type="EMBL" id="PXYK01000014">
    <property type="protein sequence ID" value="PSJ58379.1"/>
    <property type="molecule type" value="Genomic_DNA"/>
</dbReference>
<dbReference type="SUPFAM" id="SSF51182">
    <property type="entry name" value="RmlC-like cupins"/>
    <property type="match status" value="1"/>
</dbReference>
<protein>
    <recommendedName>
        <fullName evidence="1">Cupin type-2 domain-containing protein</fullName>
    </recommendedName>
</protein>
<evidence type="ECO:0000313" key="3">
    <source>
        <dbReference type="Proteomes" id="UP000241229"/>
    </source>
</evidence>
<reference evidence="2 3" key="1">
    <citation type="submission" date="2018-03" db="EMBL/GenBank/DDBJ databases">
        <title>The draft genome of Mesorhizobium sp. 6GN-30.</title>
        <authorList>
            <person name="Liu L."/>
            <person name="Li L."/>
            <person name="Wang T."/>
            <person name="Zhang X."/>
            <person name="Liang L."/>
        </authorList>
    </citation>
    <scope>NUCLEOTIDE SEQUENCE [LARGE SCALE GENOMIC DNA]</scope>
    <source>
        <strain evidence="2 3">6GN30</strain>
    </source>
</reference>
<dbReference type="InterPro" id="IPR013096">
    <property type="entry name" value="Cupin_2"/>
</dbReference>
<dbReference type="InterPro" id="IPR011051">
    <property type="entry name" value="RmlC_Cupin_sf"/>
</dbReference>
<sequence length="212" mass="23798">MRSPMCRMDFAMQSLPPAGTRIRNDFNGETFIFTHMDDEADEVRSEVFLERGGMLTGTGRQHLHPNADEEFIVQTGMLRIMVDGSWHTLGPGEGLVVTRGTPHLFRNGHDGKTLFTAKFRPAHDFLRLFLNMSMNIANNPSWYDAKGEPPLLLQALALHAFRGHAYGHGIPIWVQKLLFAVLGPVALLKGYRLAMPPRSRRQPQAKPRAAKS</sequence>
<organism evidence="2 3">
    <name type="scientific">Kumtagia ephedrae</name>
    <dbReference type="NCBI Taxonomy" id="2116701"/>
    <lineage>
        <taxon>Bacteria</taxon>
        <taxon>Pseudomonadati</taxon>
        <taxon>Pseudomonadota</taxon>
        <taxon>Alphaproteobacteria</taxon>
        <taxon>Hyphomicrobiales</taxon>
        <taxon>Phyllobacteriaceae</taxon>
        <taxon>Kumtagia</taxon>
    </lineage>
</organism>
<accession>A0A2P7S7D2</accession>
<name>A0A2P7S7D2_9HYPH</name>
<gene>
    <name evidence="2" type="ORF">C7I84_15560</name>
</gene>
<evidence type="ECO:0000313" key="2">
    <source>
        <dbReference type="EMBL" id="PSJ58379.1"/>
    </source>
</evidence>
<dbReference type="InterPro" id="IPR014710">
    <property type="entry name" value="RmlC-like_jellyroll"/>
</dbReference>
<proteinExistence type="predicted"/>
<keyword evidence="3" id="KW-1185">Reference proteome</keyword>
<dbReference type="Pfam" id="PF07883">
    <property type="entry name" value="Cupin_2"/>
    <property type="match status" value="1"/>
</dbReference>
<feature type="domain" description="Cupin type-2" evidence="1">
    <location>
        <begin position="58"/>
        <end position="112"/>
    </location>
</feature>
<comment type="caution">
    <text evidence="2">The sequence shown here is derived from an EMBL/GenBank/DDBJ whole genome shotgun (WGS) entry which is preliminary data.</text>
</comment>
<dbReference type="OrthoDB" id="6058at2"/>